<feature type="transmembrane region" description="Helical" evidence="5">
    <location>
        <begin position="259"/>
        <end position="278"/>
    </location>
</feature>
<dbReference type="EMBL" id="CP019791">
    <property type="protein sequence ID" value="AQT69452.1"/>
    <property type="molecule type" value="Genomic_DNA"/>
</dbReference>
<dbReference type="InterPro" id="IPR051533">
    <property type="entry name" value="WaaL-like"/>
</dbReference>
<evidence type="ECO:0000256" key="5">
    <source>
        <dbReference type="SAM" id="Phobius"/>
    </source>
</evidence>
<dbReference type="OrthoDB" id="264250at2"/>
<proteinExistence type="predicted"/>
<evidence type="ECO:0000256" key="2">
    <source>
        <dbReference type="ARBA" id="ARBA00022692"/>
    </source>
</evidence>
<keyword evidence="3 5" id="KW-1133">Transmembrane helix</keyword>
<protein>
    <submittedName>
        <fullName evidence="7">Lipid A core-O-antigen ligase</fullName>
    </submittedName>
</protein>
<dbReference type="GO" id="GO:0016020">
    <property type="term" value="C:membrane"/>
    <property type="evidence" value="ECO:0007669"/>
    <property type="project" value="UniProtKB-SubCell"/>
</dbReference>
<evidence type="ECO:0000256" key="3">
    <source>
        <dbReference type="ARBA" id="ARBA00022989"/>
    </source>
</evidence>
<feature type="transmembrane region" description="Helical" evidence="5">
    <location>
        <begin position="222"/>
        <end position="252"/>
    </location>
</feature>
<evidence type="ECO:0000259" key="6">
    <source>
        <dbReference type="Pfam" id="PF04932"/>
    </source>
</evidence>
<comment type="subcellular location">
    <subcellularLocation>
        <location evidence="1">Membrane</location>
        <topology evidence="1">Multi-pass membrane protein</topology>
    </subcellularLocation>
</comment>
<dbReference type="KEGG" id="alus:STSP2_02642"/>
<keyword evidence="8" id="KW-1185">Reference proteome</keyword>
<feature type="domain" description="O-antigen ligase-related" evidence="6">
    <location>
        <begin position="224"/>
        <end position="358"/>
    </location>
</feature>
<reference evidence="8" key="1">
    <citation type="submission" date="2017-02" db="EMBL/GenBank/DDBJ databases">
        <title>Comparative genomics and description of representatives of a novel lineage of planctomycetes thriving in anoxic sediments.</title>
        <authorList>
            <person name="Spring S."/>
            <person name="Bunk B."/>
            <person name="Sproer C."/>
        </authorList>
    </citation>
    <scope>NUCLEOTIDE SEQUENCE [LARGE SCALE GENOMIC DNA]</scope>
    <source>
        <strain evidence="8">ST-NAGAB-D1</strain>
    </source>
</reference>
<keyword evidence="2 5" id="KW-0812">Transmembrane</keyword>
<dbReference type="PANTHER" id="PTHR37422">
    <property type="entry name" value="TEICHURONIC ACID BIOSYNTHESIS PROTEIN TUAE"/>
    <property type="match status" value="1"/>
</dbReference>
<name>A0A1U9NNC7_9BACT</name>
<evidence type="ECO:0000256" key="1">
    <source>
        <dbReference type="ARBA" id="ARBA00004141"/>
    </source>
</evidence>
<evidence type="ECO:0000313" key="7">
    <source>
        <dbReference type="EMBL" id="AQT69452.1"/>
    </source>
</evidence>
<dbReference type="AlphaFoldDB" id="A0A1U9NNC7"/>
<keyword evidence="4 5" id="KW-0472">Membrane</keyword>
<accession>A0A1U9NNC7</accession>
<dbReference type="Proteomes" id="UP000189674">
    <property type="component" value="Chromosome"/>
</dbReference>
<feature type="transmembrane region" description="Helical" evidence="5">
    <location>
        <begin position="41"/>
        <end position="63"/>
    </location>
</feature>
<evidence type="ECO:0000256" key="4">
    <source>
        <dbReference type="ARBA" id="ARBA00023136"/>
    </source>
</evidence>
<feature type="transmembrane region" description="Helical" evidence="5">
    <location>
        <begin position="412"/>
        <end position="431"/>
    </location>
</feature>
<dbReference type="InterPro" id="IPR007016">
    <property type="entry name" value="O-antigen_ligase-rel_domated"/>
</dbReference>
<feature type="transmembrane region" description="Helical" evidence="5">
    <location>
        <begin position="187"/>
        <end position="210"/>
    </location>
</feature>
<feature type="transmembrane region" description="Helical" evidence="5">
    <location>
        <begin position="350"/>
        <end position="371"/>
    </location>
</feature>
<evidence type="ECO:0000313" key="8">
    <source>
        <dbReference type="Proteomes" id="UP000189674"/>
    </source>
</evidence>
<feature type="transmembrane region" description="Helical" evidence="5">
    <location>
        <begin position="383"/>
        <end position="406"/>
    </location>
</feature>
<dbReference type="STRING" id="1936003.STSP2_02642"/>
<feature type="transmembrane region" description="Helical" evidence="5">
    <location>
        <begin position="7"/>
        <end position="35"/>
    </location>
</feature>
<keyword evidence="7" id="KW-0436">Ligase</keyword>
<dbReference type="Pfam" id="PF04932">
    <property type="entry name" value="Wzy_C"/>
    <property type="match status" value="1"/>
</dbReference>
<dbReference type="GO" id="GO:0016874">
    <property type="term" value="F:ligase activity"/>
    <property type="evidence" value="ECO:0007669"/>
    <property type="project" value="UniProtKB-KW"/>
</dbReference>
<dbReference type="RefSeq" id="WP_146663138.1">
    <property type="nucleotide sequence ID" value="NZ_CP019791.1"/>
</dbReference>
<gene>
    <name evidence="7" type="ORF">STSP2_02642</name>
</gene>
<sequence>MTAITMIIAALGSGLVILAQPIWGLIIYITLLAWYPSYLKVSLSGIDFSVGRIIILAVFLRILMHSELLSRFRLNTADKLIIVYFAAQTVAGMFTESEFNAFIVNRGGAAFDMALPYFAFRIVVCSAQDYRKLFKGILFTLGPLAMIGLYQSFTGVNPFGFMQKFASTGRLPDYTPLPRHGFYRANLTFGVSIMSGLFFAMLGTAAIGLIPAKDSPARRWWLIGLICMAAGVFSSISSGSWLVGMVAVMFVFFYPYRKYWRGALFAIVMLLLSVEIYSNRNFYDVLGSFTLNPRSAWYRAQLIEVALFKGGMEDHWLAGYGHEDPGWSKQIDNRDHTDMVNHYLMVLSRYGLLGLIPFMALLYFVLKYLYLAFQMARNFAGKFMVWGLTGAILGTMATFFSCSLFSQPSTAFYVLLALGASMPTIVARSEFARRRAFFEEHKRMLAMTQDTGASKVPAQQTV</sequence>
<organism evidence="7 8">
    <name type="scientific">Anaerohalosphaera lusitana</name>
    <dbReference type="NCBI Taxonomy" id="1936003"/>
    <lineage>
        <taxon>Bacteria</taxon>
        <taxon>Pseudomonadati</taxon>
        <taxon>Planctomycetota</taxon>
        <taxon>Phycisphaerae</taxon>
        <taxon>Sedimentisphaerales</taxon>
        <taxon>Anaerohalosphaeraceae</taxon>
        <taxon>Anaerohalosphaera</taxon>
    </lineage>
</organism>
<dbReference type="PANTHER" id="PTHR37422:SF13">
    <property type="entry name" value="LIPOPOLYSACCHARIDE BIOSYNTHESIS PROTEIN PA4999-RELATED"/>
    <property type="match status" value="1"/>
</dbReference>